<dbReference type="CDD" id="cd05233">
    <property type="entry name" value="SDR_c"/>
    <property type="match status" value="1"/>
</dbReference>
<dbReference type="STRING" id="67344.SAMN05216505_102322"/>
<dbReference type="InterPro" id="IPR002347">
    <property type="entry name" value="SDR_fam"/>
</dbReference>
<accession>A0A1G6M172</accession>
<dbReference type="PANTHER" id="PTHR42760:SF133">
    <property type="entry name" value="3-OXOACYL-[ACYL-CARRIER-PROTEIN] REDUCTASE"/>
    <property type="match status" value="1"/>
</dbReference>
<dbReference type="Pfam" id="PF13561">
    <property type="entry name" value="adh_short_C2"/>
    <property type="match status" value="1"/>
</dbReference>
<dbReference type="Proteomes" id="UP000182100">
    <property type="component" value="Unassembled WGS sequence"/>
</dbReference>
<dbReference type="AlphaFoldDB" id="A0A1G6M172"/>
<keyword evidence="2" id="KW-0560">Oxidoreductase</keyword>
<dbReference type="InterPro" id="IPR036291">
    <property type="entry name" value="NAD(P)-bd_dom_sf"/>
</dbReference>
<dbReference type="PRINTS" id="PR00081">
    <property type="entry name" value="GDHRDH"/>
</dbReference>
<keyword evidence="4" id="KW-1185">Reference proteome</keyword>
<dbReference type="RefSeq" id="WP_055572590.1">
    <property type="nucleotide sequence ID" value="NZ_FMZK01000002.1"/>
</dbReference>
<dbReference type="SUPFAM" id="SSF51735">
    <property type="entry name" value="NAD(P)-binding Rossmann-fold domains"/>
    <property type="match status" value="1"/>
</dbReference>
<sequence length="230" mass="23176">MKHVVVTGASGDIGTAVVARALASGAEVLAQFHTRSPALSHPSLSSVQVDLTRDDGPAGLVAALPWTSVDLLVNCIGGARPTAYADLGTAQWRHCMQLNVEVPFAVTRELLGPLSAAAGAVVNLSSVAAFTGGAFGPHYAAAKAAVVGLTRSAARELGDRGIRVNCVAPGPVASSMTDSLPDDVLTGLLAATALRRVVAPEEVADTVLGIAAATGVTGQTLVVDGGRFLH</sequence>
<comment type="similarity">
    <text evidence="1">Belongs to the short-chain dehydrogenases/reductases (SDR) family.</text>
</comment>
<dbReference type="GO" id="GO:0016616">
    <property type="term" value="F:oxidoreductase activity, acting on the CH-OH group of donors, NAD or NADP as acceptor"/>
    <property type="evidence" value="ECO:0007669"/>
    <property type="project" value="TreeGrafter"/>
</dbReference>
<protein>
    <submittedName>
        <fullName evidence="3">3-oxoacyl-[acyl-carrier protein] reductase</fullName>
    </submittedName>
</protein>
<dbReference type="Gene3D" id="3.40.50.720">
    <property type="entry name" value="NAD(P)-binding Rossmann-like Domain"/>
    <property type="match status" value="1"/>
</dbReference>
<dbReference type="PROSITE" id="PS00061">
    <property type="entry name" value="ADH_SHORT"/>
    <property type="match status" value="1"/>
</dbReference>
<dbReference type="EMBL" id="FMZK01000002">
    <property type="protein sequence ID" value="SDC48735.1"/>
    <property type="molecule type" value="Genomic_DNA"/>
</dbReference>
<evidence type="ECO:0000256" key="1">
    <source>
        <dbReference type="ARBA" id="ARBA00006484"/>
    </source>
</evidence>
<evidence type="ECO:0000313" key="4">
    <source>
        <dbReference type="Proteomes" id="UP000182100"/>
    </source>
</evidence>
<name>A0A1G6M172_9ACTN</name>
<proteinExistence type="inferred from homology"/>
<dbReference type="PRINTS" id="PR00080">
    <property type="entry name" value="SDRFAMILY"/>
</dbReference>
<organism evidence="3 4">
    <name type="scientific">Streptomyces prasinopilosus</name>
    <dbReference type="NCBI Taxonomy" id="67344"/>
    <lineage>
        <taxon>Bacteria</taxon>
        <taxon>Bacillati</taxon>
        <taxon>Actinomycetota</taxon>
        <taxon>Actinomycetes</taxon>
        <taxon>Kitasatosporales</taxon>
        <taxon>Streptomycetaceae</taxon>
        <taxon>Streptomyces</taxon>
    </lineage>
</organism>
<dbReference type="PANTHER" id="PTHR42760">
    <property type="entry name" value="SHORT-CHAIN DEHYDROGENASES/REDUCTASES FAMILY MEMBER"/>
    <property type="match status" value="1"/>
</dbReference>
<gene>
    <name evidence="3" type="ORF">SAMN05216505_102322</name>
</gene>
<dbReference type="InterPro" id="IPR020904">
    <property type="entry name" value="Sc_DH/Rdtase_CS"/>
</dbReference>
<evidence type="ECO:0000313" key="3">
    <source>
        <dbReference type="EMBL" id="SDC48735.1"/>
    </source>
</evidence>
<evidence type="ECO:0000256" key="2">
    <source>
        <dbReference type="ARBA" id="ARBA00023002"/>
    </source>
</evidence>
<reference evidence="4" key="1">
    <citation type="submission" date="2016-10" db="EMBL/GenBank/DDBJ databases">
        <authorList>
            <person name="Varghese N."/>
            <person name="Submissions S."/>
        </authorList>
    </citation>
    <scope>NUCLEOTIDE SEQUENCE [LARGE SCALE GENOMIC DNA]</scope>
    <source>
        <strain evidence="4">CGMCC 4.3504</strain>
    </source>
</reference>